<dbReference type="InterPro" id="IPR003356">
    <property type="entry name" value="DNA_methylase_A-5"/>
</dbReference>
<feature type="domain" description="N6 adenine-specific DNA methyltransferase N-terminal" evidence="9">
    <location>
        <begin position="13"/>
        <end position="45"/>
    </location>
</feature>
<sequence length="554" mass="60149">MADAPARPLLSAAAIWRVADLLRGGMEPAEYGPVILAFTMLRRLELSRARPACWLDAVACASDPVGRLDRLIARLPASVRDILSHLEVMPLARRLARTGRMAAMAAHFAALDLSPDRYGSEAMARLFEELVHHFSTSQRTGAHFTPPEVTDLMVDLVFAPDGPGTHHALYDPAAGTGALLGRAADRLLARGVTVDLFGQEIGSRACALCRADMLLRGHAPGHIASGDTLAHDGHAGRRFARMLSNPPFGLDWRHIRDTIQAEHARGNAGRFAPGLPRVSDGSMLFMLHLVAHMRGRRAGGARIGVVTHGAALSGGGPESGESAIRRYLVDQGLIDTIIALPTDMFVNTGIATYVWILDNNRPAARRDRVRLVDATGLWQRAPSGSGEKRREMTQAHIAAVVQACMVDTAMDIIRCDGTDGTPESWQVLAHDTPAPDGAMDGRRIAFSRILPGREFLYHSLTVMRPARDDAPARTAFRVGMEHDPQAWFSQMIQPYDPEARLDTGRTGIGCAISFARYFSHDVPARPLAEIEAELRQSMAQLVALMPDGDDAEPE</sequence>
<evidence type="ECO:0000256" key="3">
    <source>
        <dbReference type="ARBA" id="ARBA00022603"/>
    </source>
</evidence>
<keyword evidence="4 10" id="KW-0808">Transferase</keyword>
<dbReference type="Pfam" id="PF12161">
    <property type="entry name" value="HsdM_N"/>
    <property type="match status" value="1"/>
</dbReference>
<dbReference type="GO" id="GO:0003677">
    <property type="term" value="F:DNA binding"/>
    <property type="evidence" value="ECO:0007669"/>
    <property type="project" value="InterPro"/>
</dbReference>
<protein>
    <recommendedName>
        <fullName evidence="2">site-specific DNA-methyltransferase (adenine-specific)</fullName>
        <ecNumber evidence="2">2.1.1.72</ecNumber>
    </recommendedName>
</protein>
<dbReference type="GO" id="GO:0009007">
    <property type="term" value="F:site-specific DNA-methyltransferase (adenine-specific) activity"/>
    <property type="evidence" value="ECO:0007669"/>
    <property type="project" value="UniProtKB-EC"/>
</dbReference>
<evidence type="ECO:0000313" key="11">
    <source>
        <dbReference type="Proteomes" id="UP000032675"/>
    </source>
</evidence>
<gene>
    <name evidence="10" type="ORF">Geu3261_0052_130</name>
</gene>
<dbReference type="AlphaFoldDB" id="A0A0D6PY88"/>
<evidence type="ECO:0000259" key="9">
    <source>
        <dbReference type="Pfam" id="PF12161"/>
    </source>
</evidence>
<dbReference type="Pfam" id="PF02384">
    <property type="entry name" value="N6_Mtase"/>
    <property type="match status" value="1"/>
</dbReference>
<dbReference type="GO" id="GO:0009307">
    <property type="term" value="P:DNA restriction-modification system"/>
    <property type="evidence" value="ECO:0007669"/>
    <property type="project" value="UniProtKB-KW"/>
</dbReference>
<keyword evidence="3 10" id="KW-0489">Methyltransferase</keyword>
<dbReference type="InterPro" id="IPR029063">
    <property type="entry name" value="SAM-dependent_MTases_sf"/>
</dbReference>
<comment type="similarity">
    <text evidence="1">Belongs to the N(4)/N(6)-methyltransferase family.</text>
</comment>
<dbReference type="SUPFAM" id="SSF53335">
    <property type="entry name" value="S-adenosyl-L-methionine-dependent methyltransferases"/>
    <property type="match status" value="1"/>
</dbReference>
<name>A0A0D6PY88_KOMEU</name>
<dbReference type="PANTHER" id="PTHR42933">
    <property type="entry name" value="SLR6095 PROTEIN"/>
    <property type="match status" value="1"/>
</dbReference>
<dbReference type="InterPro" id="IPR022749">
    <property type="entry name" value="D12N6_MeTrfase_N"/>
</dbReference>
<organism evidence="10 11">
    <name type="scientific">Komagataeibacter europaeus NBRC 3261</name>
    <dbReference type="NCBI Taxonomy" id="1234669"/>
    <lineage>
        <taxon>Bacteria</taxon>
        <taxon>Pseudomonadati</taxon>
        <taxon>Pseudomonadota</taxon>
        <taxon>Alphaproteobacteria</taxon>
        <taxon>Acetobacterales</taxon>
        <taxon>Acetobacteraceae</taxon>
        <taxon>Komagataeibacter</taxon>
    </lineage>
</organism>
<dbReference type="GO" id="GO:0032259">
    <property type="term" value="P:methylation"/>
    <property type="evidence" value="ECO:0007669"/>
    <property type="project" value="UniProtKB-KW"/>
</dbReference>
<dbReference type="RefSeq" id="WP_048850783.1">
    <property type="nucleotide sequence ID" value="NZ_BANI01000046.1"/>
</dbReference>
<keyword evidence="6" id="KW-0680">Restriction system</keyword>
<evidence type="ECO:0000259" key="8">
    <source>
        <dbReference type="Pfam" id="PF02384"/>
    </source>
</evidence>
<dbReference type="InterPro" id="IPR051537">
    <property type="entry name" value="DNA_Adenine_Mtase"/>
</dbReference>
<comment type="catalytic activity">
    <reaction evidence="7">
        <text>a 2'-deoxyadenosine in DNA + S-adenosyl-L-methionine = an N(6)-methyl-2'-deoxyadenosine in DNA + S-adenosyl-L-homocysteine + H(+)</text>
        <dbReference type="Rhea" id="RHEA:15197"/>
        <dbReference type="Rhea" id="RHEA-COMP:12418"/>
        <dbReference type="Rhea" id="RHEA-COMP:12419"/>
        <dbReference type="ChEBI" id="CHEBI:15378"/>
        <dbReference type="ChEBI" id="CHEBI:57856"/>
        <dbReference type="ChEBI" id="CHEBI:59789"/>
        <dbReference type="ChEBI" id="CHEBI:90615"/>
        <dbReference type="ChEBI" id="CHEBI:90616"/>
        <dbReference type="EC" id="2.1.1.72"/>
    </reaction>
</comment>
<accession>A0A0D6PY88</accession>
<evidence type="ECO:0000256" key="1">
    <source>
        <dbReference type="ARBA" id="ARBA00006594"/>
    </source>
</evidence>
<evidence type="ECO:0000256" key="2">
    <source>
        <dbReference type="ARBA" id="ARBA00011900"/>
    </source>
</evidence>
<evidence type="ECO:0000256" key="7">
    <source>
        <dbReference type="ARBA" id="ARBA00047942"/>
    </source>
</evidence>
<dbReference type="PRINTS" id="PR00507">
    <property type="entry name" value="N12N6MTFRASE"/>
</dbReference>
<keyword evidence="5" id="KW-0949">S-adenosyl-L-methionine</keyword>
<comment type="caution">
    <text evidence="10">The sequence shown here is derived from an EMBL/GenBank/DDBJ whole genome shotgun (WGS) entry which is preliminary data.</text>
</comment>
<dbReference type="Gene3D" id="3.40.50.150">
    <property type="entry name" value="Vaccinia Virus protein VP39"/>
    <property type="match status" value="1"/>
</dbReference>
<dbReference type="EC" id="2.1.1.72" evidence="2"/>
<evidence type="ECO:0000256" key="5">
    <source>
        <dbReference type="ARBA" id="ARBA00022691"/>
    </source>
</evidence>
<reference evidence="10 11" key="1">
    <citation type="submission" date="2012-11" db="EMBL/GenBank/DDBJ databases">
        <title>Whole genome sequence of Gluconacetobacter europaeus NBRC3261.</title>
        <authorList>
            <person name="Azuma Y."/>
            <person name="Higashiura N."/>
            <person name="Hirakawa H."/>
            <person name="Matsushita K."/>
        </authorList>
    </citation>
    <scope>NUCLEOTIDE SEQUENCE [LARGE SCALE GENOMIC DNA]</scope>
    <source>
        <strain evidence="10 11">NBRC 3261</strain>
    </source>
</reference>
<dbReference type="Proteomes" id="UP000032675">
    <property type="component" value="Unassembled WGS sequence"/>
</dbReference>
<evidence type="ECO:0000256" key="6">
    <source>
        <dbReference type="ARBA" id="ARBA00022747"/>
    </source>
</evidence>
<feature type="domain" description="DNA methylase adenine-specific" evidence="8">
    <location>
        <begin position="121"/>
        <end position="404"/>
    </location>
</feature>
<dbReference type="EMBL" id="BANI01000046">
    <property type="protein sequence ID" value="GAN96159.1"/>
    <property type="molecule type" value="Genomic_DNA"/>
</dbReference>
<dbReference type="PANTHER" id="PTHR42933:SF3">
    <property type="entry name" value="TYPE I RESTRICTION ENZYME MJAVIII METHYLASE SUBUNIT"/>
    <property type="match status" value="1"/>
</dbReference>
<proteinExistence type="inferred from homology"/>
<evidence type="ECO:0000256" key="4">
    <source>
        <dbReference type="ARBA" id="ARBA00022679"/>
    </source>
</evidence>
<dbReference type="GO" id="GO:0008170">
    <property type="term" value="F:N-methyltransferase activity"/>
    <property type="evidence" value="ECO:0007669"/>
    <property type="project" value="InterPro"/>
</dbReference>
<evidence type="ECO:0000313" key="10">
    <source>
        <dbReference type="EMBL" id="GAN96159.1"/>
    </source>
</evidence>